<evidence type="ECO:0000313" key="4">
    <source>
        <dbReference type="EMBL" id="GII02742.1"/>
    </source>
</evidence>
<dbReference type="PANTHER" id="PTHR44757:SF2">
    <property type="entry name" value="BIOFILM ARCHITECTURE MAINTENANCE PROTEIN MBAA"/>
    <property type="match status" value="1"/>
</dbReference>
<keyword evidence="5" id="KW-1185">Reference proteome</keyword>
<accession>A0A8J3T0G4</accession>
<dbReference type="PROSITE" id="PS50883">
    <property type="entry name" value="EAL"/>
    <property type="match status" value="1"/>
</dbReference>
<evidence type="ECO:0000313" key="5">
    <source>
        <dbReference type="Proteomes" id="UP000634476"/>
    </source>
</evidence>
<feature type="transmembrane region" description="Helical" evidence="1">
    <location>
        <begin position="216"/>
        <end position="232"/>
    </location>
</feature>
<organism evidence="4 5">
    <name type="scientific">Planobispora takensis</name>
    <dbReference type="NCBI Taxonomy" id="1367882"/>
    <lineage>
        <taxon>Bacteria</taxon>
        <taxon>Bacillati</taxon>
        <taxon>Actinomycetota</taxon>
        <taxon>Actinomycetes</taxon>
        <taxon>Streptosporangiales</taxon>
        <taxon>Streptosporangiaceae</taxon>
        <taxon>Planobispora</taxon>
    </lineage>
</organism>
<feature type="transmembrane region" description="Helical" evidence="1">
    <location>
        <begin position="90"/>
        <end position="115"/>
    </location>
</feature>
<dbReference type="AlphaFoldDB" id="A0A8J3T0G4"/>
<dbReference type="InterPro" id="IPR052155">
    <property type="entry name" value="Biofilm_reg_signaling"/>
</dbReference>
<dbReference type="InterPro" id="IPR029787">
    <property type="entry name" value="Nucleotide_cyclase"/>
</dbReference>
<evidence type="ECO:0000256" key="1">
    <source>
        <dbReference type="SAM" id="Phobius"/>
    </source>
</evidence>
<feature type="transmembrane region" description="Helical" evidence="1">
    <location>
        <begin position="127"/>
        <end position="148"/>
    </location>
</feature>
<dbReference type="SUPFAM" id="SSF55073">
    <property type="entry name" value="Nucleotide cyclase"/>
    <property type="match status" value="1"/>
</dbReference>
<feature type="domain" description="GGDEF" evidence="3">
    <location>
        <begin position="294"/>
        <end position="426"/>
    </location>
</feature>
<keyword evidence="1" id="KW-0472">Membrane</keyword>
<dbReference type="SMART" id="SM00267">
    <property type="entry name" value="GGDEF"/>
    <property type="match status" value="1"/>
</dbReference>
<dbReference type="PROSITE" id="PS50887">
    <property type="entry name" value="GGDEF"/>
    <property type="match status" value="1"/>
</dbReference>
<evidence type="ECO:0000259" key="3">
    <source>
        <dbReference type="PROSITE" id="PS50887"/>
    </source>
</evidence>
<feature type="domain" description="EAL" evidence="2">
    <location>
        <begin position="435"/>
        <end position="688"/>
    </location>
</feature>
<dbReference type="SUPFAM" id="SSF141868">
    <property type="entry name" value="EAL domain-like"/>
    <property type="match status" value="1"/>
</dbReference>
<feature type="transmembrane region" description="Helical" evidence="1">
    <location>
        <begin position="24"/>
        <end position="44"/>
    </location>
</feature>
<sequence>MGVLLLMADPTDTRDTGPRPGSPLWTYLTVVTVLGFAAFAVAQWWTSAEELACLADSPLFWTLAVLIVLGELRPVVLSSSTSVGGTHPSTMFTFAALLHYGLPIALLMQAVGIVVNGAASRRAWHRILFNLAQVTLAYTAAGLVLGAFGHRPARIVAATPARADAWVPDGMDLLAIGVAGLAYFAVRALLVSGAVALHERRSIHRVLRTTVGHQSLVYAGLLGLAPLVVVVMNHSPALVPLFLAPLAAVYFTATMSMRRDHQAMHDGLTGLPNRKMLVLRTEEALAEARTREGGRVGLLLLDLDRFKEVNDTLGHPVGDRLLQMVAHRLTHSVRPGDVVARLGGDEFAVLLPSVRDAAAAREVAARLRVALTEPARLEGMTFDLDASVGIALYPDHAPDFELLMQRSDVAMYLAKEGKTGVELYLADKDRNSPERLSLLGDLRRALDRSELKLYYQPKLDLAAGEIRGVEALLRWRHPARGLISPGDFIPLAEQSYLMRQLTEYVIDAALEQAAHWWHTGVHEQISVNVSARDLLDSALPERLEAGLARYRLPPKAIQLEVTERILMTDQAYTADAVRALASLGVPLALDDFGTGYSSLVRLQRLPVSEVKIDASFVRRICDSPDDERIVRSIVDLVRSLGLRSVAEGVESADVAARLAEMGCDLGQGWWFAEPMSALDATSWLRRNRGQYHDPVKPVPDTPAAEALDPDALEAEMLDAKVLGGTPGELSGDLVASAYETARAVLGGQT</sequence>
<dbReference type="Gene3D" id="3.30.70.270">
    <property type="match status" value="1"/>
</dbReference>
<evidence type="ECO:0000259" key="2">
    <source>
        <dbReference type="PROSITE" id="PS50883"/>
    </source>
</evidence>
<dbReference type="CDD" id="cd01948">
    <property type="entry name" value="EAL"/>
    <property type="match status" value="1"/>
</dbReference>
<protein>
    <submittedName>
        <fullName evidence="4">GGDEF-domain containing protein</fullName>
    </submittedName>
</protein>
<dbReference type="Gene3D" id="3.20.20.450">
    <property type="entry name" value="EAL domain"/>
    <property type="match status" value="1"/>
</dbReference>
<feature type="transmembrane region" description="Helical" evidence="1">
    <location>
        <begin position="173"/>
        <end position="195"/>
    </location>
</feature>
<dbReference type="EMBL" id="BOOK01000034">
    <property type="protein sequence ID" value="GII02742.1"/>
    <property type="molecule type" value="Genomic_DNA"/>
</dbReference>
<keyword evidence="1" id="KW-0812">Transmembrane</keyword>
<dbReference type="InterPro" id="IPR000160">
    <property type="entry name" value="GGDEF_dom"/>
</dbReference>
<gene>
    <name evidence="4" type="ORF">Pta02_47500</name>
</gene>
<keyword evidence="1" id="KW-1133">Transmembrane helix</keyword>
<dbReference type="Proteomes" id="UP000634476">
    <property type="component" value="Unassembled WGS sequence"/>
</dbReference>
<comment type="caution">
    <text evidence="4">The sequence shown here is derived from an EMBL/GenBank/DDBJ whole genome shotgun (WGS) entry which is preliminary data.</text>
</comment>
<dbReference type="InterPro" id="IPR043128">
    <property type="entry name" value="Rev_trsase/Diguanyl_cyclase"/>
</dbReference>
<dbReference type="CDD" id="cd01949">
    <property type="entry name" value="GGDEF"/>
    <property type="match status" value="1"/>
</dbReference>
<dbReference type="Pfam" id="PF00563">
    <property type="entry name" value="EAL"/>
    <property type="match status" value="1"/>
</dbReference>
<dbReference type="SMART" id="SM00052">
    <property type="entry name" value="EAL"/>
    <property type="match status" value="1"/>
</dbReference>
<dbReference type="InterPro" id="IPR001633">
    <property type="entry name" value="EAL_dom"/>
</dbReference>
<dbReference type="Pfam" id="PF00990">
    <property type="entry name" value="GGDEF"/>
    <property type="match status" value="1"/>
</dbReference>
<feature type="transmembrane region" description="Helical" evidence="1">
    <location>
        <begin position="51"/>
        <end position="70"/>
    </location>
</feature>
<name>A0A8J3T0G4_9ACTN</name>
<dbReference type="NCBIfam" id="TIGR00254">
    <property type="entry name" value="GGDEF"/>
    <property type="match status" value="1"/>
</dbReference>
<dbReference type="InterPro" id="IPR035919">
    <property type="entry name" value="EAL_sf"/>
</dbReference>
<reference evidence="4" key="1">
    <citation type="submission" date="2021-01" db="EMBL/GenBank/DDBJ databases">
        <title>Whole genome shotgun sequence of Planobispora takensis NBRC 109077.</title>
        <authorList>
            <person name="Komaki H."/>
            <person name="Tamura T."/>
        </authorList>
    </citation>
    <scope>NUCLEOTIDE SEQUENCE</scope>
    <source>
        <strain evidence="4">NBRC 109077</strain>
    </source>
</reference>
<dbReference type="PANTHER" id="PTHR44757">
    <property type="entry name" value="DIGUANYLATE CYCLASE DGCP"/>
    <property type="match status" value="1"/>
</dbReference>
<proteinExistence type="predicted"/>